<dbReference type="SMART" id="SM01371">
    <property type="entry name" value="TFIIA"/>
    <property type="match status" value="1"/>
</dbReference>
<feature type="region of interest" description="Disordered" evidence="5">
    <location>
        <begin position="54"/>
        <end position="91"/>
    </location>
</feature>
<feature type="region of interest" description="Disordered" evidence="5">
    <location>
        <begin position="261"/>
        <end position="310"/>
    </location>
</feature>
<dbReference type="FunFam" id="2.30.18.10:FF:000006">
    <property type="entry name" value="Transcription factor TFIIA complex subunit Toa1"/>
    <property type="match status" value="1"/>
</dbReference>
<keyword evidence="4" id="KW-0539">Nucleus</keyword>
<evidence type="ECO:0000256" key="1">
    <source>
        <dbReference type="ARBA" id="ARBA00004123"/>
    </source>
</evidence>
<reference evidence="6" key="1">
    <citation type="journal article" date="2020" name="Stud. Mycol.">
        <title>101 Dothideomycetes genomes: a test case for predicting lifestyles and emergence of pathogens.</title>
        <authorList>
            <person name="Haridas S."/>
            <person name="Albert R."/>
            <person name="Binder M."/>
            <person name="Bloem J."/>
            <person name="Labutti K."/>
            <person name="Salamov A."/>
            <person name="Andreopoulos B."/>
            <person name="Baker S."/>
            <person name="Barry K."/>
            <person name="Bills G."/>
            <person name="Bluhm B."/>
            <person name="Cannon C."/>
            <person name="Castanera R."/>
            <person name="Culley D."/>
            <person name="Daum C."/>
            <person name="Ezra D."/>
            <person name="Gonzalez J."/>
            <person name="Henrissat B."/>
            <person name="Kuo A."/>
            <person name="Liang C."/>
            <person name="Lipzen A."/>
            <person name="Lutzoni F."/>
            <person name="Magnuson J."/>
            <person name="Mondo S."/>
            <person name="Nolan M."/>
            <person name="Ohm R."/>
            <person name="Pangilinan J."/>
            <person name="Park H.-J."/>
            <person name="Ramirez L."/>
            <person name="Alfaro M."/>
            <person name="Sun H."/>
            <person name="Tritt A."/>
            <person name="Yoshinaga Y."/>
            <person name="Zwiers L.-H."/>
            <person name="Turgeon B."/>
            <person name="Goodwin S."/>
            <person name="Spatafora J."/>
            <person name="Crous P."/>
            <person name="Grigoriev I."/>
        </authorList>
    </citation>
    <scope>NUCLEOTIDE SEQUENCE</scope>
    <source>
        <strain evidence="6">Tuck. ex Michener</strain>
    </source>
</reference>
<accession>A0A6A6HDU3</accession>
<evidence type="ECO:0000256" key="2">
    <source>
        <dbReference type="ARBA" id="ARBA00010059"/>
    </source>
</evidence>
<feature type="region of interest" description="Disordered" evidence="5">
    <location>
        <begin position="152"/>
        <end position="172"/>
    </location>
</feature>
<dbReference type="EMBL" id="ML991787">
    <property type="protein sequence ID" value="KAF2236061.1"/>
    <property type="molecule type" value="Genomic_DNA"/>
</dbReference>
<evidence type="ECO:0000256" key="4">
    <source>
        <dbReference type="ARBA" id="ARBA00023242"/>
    </source>
</evidence>
<dbReference type="GO" id="GO:0006367">
    <property type="term" value="P:transcription initiation at RNA polymerase II promoter"/>
    <property type="evidence" value="ECO:0007669"/>
    <property type="project" value="InterPro"/>
</dbReference>
<evidence type="ECO:0000256" key="3">
    <source>
        <dbReference type="ARBA" id="ARBA00023163"/>
    </source>
</evidence>
<evidence type="ECO:0000256" key="5">
    <source>
        <dbReference type="SAM" id="MobiDB-lite"/>
    </source>
</evidence>
<keyword evidence="3" id="KW-0804">Transcription</keyword>
<proteinExistence type="inferred from homology"/>
<dbReference type="AlphaFoldDB" id="A0A6A6HDU3"/>
<organism evidence="6 7">
    <name type="scientific">Viridothelium virens</name>
    <name type="common">Speckled blister lichen</name>
    <name type="synonym">Trypethelium virens</name>
    <dbReference type="NCBI Taxonomy" id="1048519"/>
    <lineage>
        <taxon>Eukaryota</taxon>
        <taxon>Fungi</taxon>
        <taxon>Dikarya</taxon>
        <taxon>Ascomycota</taxon>
        <taxon>Pezizomycotina</taxon>
        <taxon>Dothideomycetes</taxon>
        <taxon>Dothideomycetes incertae sedis</taxon>
        <taxon>Trypetheliales</taxon>
        <taxon>Trypetheliaceae</taxon>
        <taxon>Viridothelium</taxon>
    </lineage>
</organism>
<evidence type="ECO:0000313" key="7">
    <source>
        <dbReference type="Proteomes" id="UP000800092"/>
    </source>
</evidence>
<dbReference type="SUPFAM" id="SSF50784">
    <property type="entry name" value="Transcription factor IIA (TFIIA), beta-barrel domain"/>
    <property type="match status" value="1"/>
</dbReference>
<comment type="similarity">
    <text evidence="2">Belongs to the TFIIA subunit 1 family.</text>
</comment>
<dbReference type="CDD" id="cd07976">
    <property type="entry name" value="TFIIA_alpha_beta_like"/>
    <property type="match status" value="1"/>
</dbReference>
<dbReference type="InterPro" id="IPR004855">
    <property type="entry name" value="TFIIA_asu/bsu"/>
</dbReference>
<dbReference type="OrthoDB" id="6275927at2759"/>
<keyword evidence="7" id="KW-1185">Reference proteome</keyword>
<dbReference type="Proteomes" id="UP000800092">
    <property type="component" value="Unassembled WGS sequence"/>
</dbReference>
<gene>
    <name evidence="6" type="ORF">EV356DRAFT_498892</name>
</gene>
<feature type="compositionally biased region" description="Acidic residues" evidence="5">
    <location>
        <begin position="268"/>
        <end position="308"/>
    </location>
</feature>
<dbReference type="GO" id="GO:0005672">
    <property type="term" value="C:transcription factor TFIIA complex"/>
    <property type="evidence" value="ECO:0007669"/>
    <property type="project" value="InterPro"/>
</dbReference>
<feature type="compositionally biased region" description="Pro residues" evidence="5">
    <location>
        <begin position="57"/>
        <end position="85"/>
    </location>
</feature>
<comment type="subcellular location">
    <subcellularLocation>
        <location evidence="1">Nucleus</location>
    </subcellularLocation>
</comment>
<dbReference type="Gene3D" id="1.10.287.100">
    <property type="match status" value="1"/>
</dbReference>
<evidence type="ECO:0000313" key="6">
    <source>
        <dbReference type="EMBL" id="KAF2236061.1"/>
    </source>
</evidence>
<name>A0A6A6HDU3_VIRVR</name>
<dbReference type="Gene3D" id="2.30.18.10">
    <property type="entry name" value="Transcription factor IIA (TFIIA), beta-barrel domain"/>
    <property type="match status" value="1"/>
</dbReference>
<dbReference type="Pfam" id="PF03153">
    <property type="entry name" value="TFIIA"/>
    <property type="match status" value="1"/>
</dbReference>
<sequence>MSNSVVGTIYAKIIAETAVMSQNDFEEYGVEQHTLQTLQETWQKKLSARAIAQFPWDPAPTPPAPIANPPTVPSQPSPVSAPPSVPHSQGDVRVKTEPVYENGLSSYPTNPYSTGGNNVSAQQRAAQLLQQQYGQQANASIGALQQQNLQMPGRAPGGPPIHRQQGDPASTQQYLREQEQVRQQQREITNAQTDGAGDELHAWKALVAERRSEHNMMRAHVEQLAQKMDSGLMVPLTEHTKSQGKKRKALSVIAAPTTCHTAIAQLDGPDDIKEEDGEREELDEDAINSDLDDSDDGQNQDDDDDEGNSGEVMLCTYDKVQRVKNKWKCVLKDGVLTTGGKEYLYHKAQGEFEW</sequence>
<dbReference type="PANTHER" id="PTHR12694">
    <property type="entry name" value="TRANSCRIPTION INITIATION FACTOR IIA SUBUNIT 1"/>
    <property type="match status" value="1"/>
</dbReference>
<dbReference type="InterPro" id="IPR009088">
    <property type="entry name" value="TFIIA_b-brl"/>
</dbReference>
<protein>
    <submittedName>
        <fullName evidence="6">Transcription factor IIA, alpha/beta subunit</fullName>
    </submittedName>
</protein>
<dbReference type="PANTHER" id="PTHR12694:SF8">
    <property type="entry name" value="TRANSCRIPTION INITIATION FACTOR IIA SUBUNIT 1"/>
    <property type="match status" value="1"/>
</dbReference>
<dbReference type="SUPFAM" id="SSF47396">
    <property type="entry name" value="Transcription factor IIA (TFIIA), alpha-helical domain"/>
    <property type="match status" value="1"/>
</dbReference>